<gene>
    <name evidence="3" type="primary">20347717</name>
    <name evidence="2" type="ORF">GGTG_07259</name>
</gene>
<dbReference type="eggNOG" id="ENOG502RXFG">
    <property type="taxonomic scope" value="Eukaryota"/>
</dbReference>
<reference evidence="2" key="3">
    <citation type="submission" date="2010-09" db="EMBL/GenBank/DDBJ databases">
        <title>Annotation of Gaeumannomyces graminis var. tritici R3-111a-1.</title>
        <authorList>
            <consortium name="The Broad Institute Genome Sequencing Platform"/>
            <person name="Ma L.-J."/>
            <person name="Dead R."/>
            <person name="Young S.K."/>
            <person name="Zeng Q."/>
            <person name="Gargeya S."/>
            <person name="Fitzgerald M."/>
            <person name="Haas B."/>
            <person name="Abouelleil A."/>
            <person name="Alvarado L."/>
            <person name="Arachchi H.M."/>
            <person name="Berlin A."/>
            <person name="Brown A."/>
            <person name="Chapman S.B."/>
            <person name="Chen Z."/>
            <person name="Dunbar C."/>
            <person name="Freedman E."/>
            <person name="Gearin G."/>
            <person name="Gellesch M."/>
            <person name="Goldberg J."/>
            <person name="Griggs A."/>
            <person name="Gujja S."/>
            <person name="Heiman D."/>
            <person name="Howarth C."/>
            <person name="Larson L."/>
            <person name="Lui A."/>
            <person name="MacDonald P.J.P."/>
            <person name="Mehta T."/>
            <person name="Montmayeur A."/>
            <person name="Murphy C."/>
            <person name="Neiman D."/>
            <person name="Pearson M."/>
            <person name="Priest M."/>
            <person name="Roberts A."/>
            <person name="Saif S."/>
            <person name="Shea T."/>
            <person name="Shenoy N."/>
            <person name="Sisk P."/>
            <person name="Stolte C."/>
            <person name="Sykes S."/>
            <person name="Yandava C."/>
            <person name="Wortman J."/>
            <person name="Nusbaum C."/>
            <person name="Birren B."/>
        </authorList>
    </citation>
    <scope>NUCLEOTIDE SEQUENCE</scope>
    <source>
        <strain evidence="2">R3-111a-1</strain>
    </source>
</reference>
<dbReference type="STRING" id="644352.J3P162"/>
<reference evidence="3" key="5">
    <citation type="submission" date="2018-04" db="UniProtKB">
        <authorList>
            <consortium name="EnsemblFungi"/>
        </authorList>
    </citation>
    <scope>IDENTIFICATION</scope>
    <source>
        <strain evidence="3">R3-111a-1</strain>
    </source>
</reference>
<dbReference type="Proteomes" id="UP000006039">
    <property type="component" value="Unassembled WGS sequence"/>
</dbReference>
<dbReference type="EnsemblFungi" id="EJT77347">
    <property type="protein sequence ID" value="EJT77347"/>
    <property type="gene ID" value="GGTG_07259"/>
</dbReference>
<reference evidence="4" key="1">
    <citation type="submission" date="2010-07" db="EMBL/GenBank/DDBJ databases">
        <title>The genome sequence of Gaeumannomyces graminis var. tritici strain R3-111a-1.</title>
        <authorList>
            <consortium name="The Broad Institute Genome Sequencing Platform"/>
            <person name="Ma L.-J."/>
            <person name="Dead R."/>
            <person name="Young S."/>
            <person name="Zeng Q."/>
            <person name="Koehrsen M."/>
            <person name="Alvarado L."/>
            <person name="Berlin A."/>
            <person name="Chapman S.B."/>
            <person name="Chen Z."/>
            <person name="Freedman E."/>
            <person name="Gellesch M."/>
            <person name="Goldberg J."/>
            <person name="Griggs A."/>
            <person name="Gujja S."/>
            <person name="Heilman E.R."/>
            <person name="Heiman D."/>
            <person name="Hepburn T."/>
            <person name="Howarth C."/>
            <person name="Jen D."/>
            <person name="Larson L."/>
            <person name="Mehta T."/>
            <person name="Neiman D."/>
            <person name="Pearson M."/>
            <person name="Roberts A."/>
            <person name="Saif S."/>
            <person name="Shea T."/>
            <person name="Shenoy N."/>
            <person name="Sisk P."/>
            <person name="Stolte C."/>
            <person name="Sykes S."/>
            <person name="Walk T."/>
            <person name="White J."/>
            <person name="Yandava C."/>
            <person name="Haas B."/>
            <person name="Nusbaum C."/>
            <person name="Birren B."/>
        </authorList>
    </citation>
    <scope>NUCLEOTIDE SEQUENCE [LARGE SCALE GENOMIC DNA]</scope>
    <source>
        <strain evidence="4">R3-111a-1</strain>
    </source>
</reference>
<feature type="signal peptide" evidence="1">
    <location>
        <begin position="1"/>
        <end position="16"/>
    </location>
</feature>
<evidence type="ECO:0000313" key="3">
    <source>
        <dbReference type="EnsemblFungi" id="EJT77347"/>
    </source>
</evidence>
<evidence type="ECO:0000313" key="4">
    <source>
        <dbReference type="Proteomes" id="UP000006039"/>
    </source>
</evidence>
<evidence type="ECO:0000313" key="2">
    <source>
        <dbReference type="EMBL" id="EJT77347.1"/>
    </source>
</evidence>
<dbReference type="AlphaFoldDB" id="J3P162"/>
<dbReference type="InterPro" id="IPR017853">
    <property type="entry name" value="GH"/>
</dbReference>
<organism evidence="2">
    <name type="scientific">Gaeumannomyces tritici (strain R3-111a-1)</name>
    <name type="common">Wheat and barley take-all root rot fungus</name>
    <name type="synonym">Gaeumannomyces graminis var. tritici</name>
    <dbReference type="NCBI Taxonomy" id="644352"/>
    <lineage>
        <taxon>Eukaryota</taxon>
        <taxon>Fungi</taxon>
        <taxon>Dikarya</taxon>
        <taxon>Ascomycota</taxon>
        <taxon>Pezizomycotina</taxon>
        <taxon>Sordariomycetes</taxon>
        <taxon>Sordariomycetidae</taxon>
        <taxon>Magnaporthales</taxon>
        <taxon>Magnaporthaceae</taxon>
        <taxon>Gaeumannomyces</taxon>
    </lineage>
</organism>
<keyword evidence="1" id="KW-0732">Signal</keyword>
<feature type="chain" id="PRO_5015094762" description="Beta-xylosidase" evidence="1">
    <location>
        <begin position="17"/>
        <end position="463"/>
    </location>
</feature>
<dbReference type="EMBL" id="GL385397">
    <property type="protein sequence ID" value="EJT77347.1"/>
    <property type="molecule type" value="Genomic_DNA"/>
</dbReference>
<dbReference type="HOGENOM" id="CLU_023231_1_0_1"/>
<sequence>MYSYFLLASTLATAIAGPLVPRDDVTATVDLAVSRGAPQQLASGFLYGIPDKEGQIPDHWYKDINFRWGRTGGAQMGAPNRGWTWGLSEYQGRLRSTLSNYRTMRKFGAECIIYVHDLWGTDNGNSSSYWPGDGGNWAPYDNFLKRLMDDLVANNALEGLVWDIWNEPDINVFWKRNTKQWIDLYIRSHKAVRADARFNKVPISGPSLAWRPMASNTWWTSWLAAIAAADAVPDQYSYHLEGDLRAVDNDPQYTNASLAALLRQYKLPDRQVSINEYAAFGEMVPSGYAWWISRLERFDWPGVLGNWQGGNTLHDLFANLLTKARNPRDYAAGDYAAAPGHHVYKYYAQNMTGTRARTAGSTDMLFDVYATRGNDRVRLLAGPKVATGKWSIQVRGLDAVGYPASGTVQVEAWEFQGSSAWAVTGPPVSKGSKTYTYSGGSVTIPVVQANNYTAHALEFVVKH</sequence>
<protein>
    <recommendedName>
        <fullName evidence="5">Beta-xylosidase</fullName>
    </recommendedName>
</protein>
<evidence type="ECO:0008006" key="5">
    <source>
        <dbReference type="Google" id="ProtNLM"/>
    </source>
</evidence>
<dbReference type="RefSeq" id="XP_009223347.1">
    <property type="nucleotide sequence ID" value="XM_009225083.1"/>
</dbReference>
<dbReference type="SUPFAM" id="SSF51445">
    <property type="entry name" value="(Trans)glycosidases"/>
    <property type="match status" value="1"/>
</dbReference>
<dbReference type="GeneID" id="20347717"/>
<dbReference type="VEuPathDB" id="FungiDB:GGTG_07259"/>
<reference evidence="2" key="2">
    <citation type="submission" date="2010-07" db="EMBL/GenBank/DDBJ databases">
        <authorList>
            <consortium name="The Broad Institute Genome Sequencing Platform"/>
            <consortium name="Broad Institute Genome Sequencing Center for Infectious Disease"/>
            <person name="Ma L.-J."/>
            <person name="Dead R."/>
            <person name="Young S."/>
            <person name="Zeng Q."/>
            <person name="Koehrsen M."/>
            <person name="Alvarado L."/>
            <person name="Berlin A."/>
            <person name="Chapman S.B."/>
            <person name="Chen Z."/>
            <person name="Freedman E."/>
            <person name="Gellesch M."/>
            <person name="Goldberg J."/>
            <person name="Griggs A."/>
            <person name="Gujja S."/>
            <person name="Heilman E.R."/>
            <person name="Heiman D."/>
            <person name="Hepburn T."/>
            <person name="Howarth C."/>
            <person name="Jen D."/>
            <person name="Larson L."/>
            <person name="Mehta T."/>
            <person name="Neiman D."/>
            <person name="Pearson M."/>
            <person name="Roberts A."/>
            <person name="Saif S."/>
            <person name="Shea T."/>
            <person name="Shenoy N."/>
            <person name="Sisk P."/>
            <person name="Stolte C."/>
            <person name="Sykes S."/>
            <person name="Walk T."/>
            <person name="White J."/>
            <person name="Yandava C."/>
            <person name="Haas B."/>
            <person name="Nusbaum C."/>
            <person name="Birren B."/>
        </authorList>
    </citation>
    <scope>NUCLEOTIDE SEQUENCE</scope>
    <source>
        <strain evidence="2">R3-111a-1</strain>
    </source>
</reference>
<evidence type="ECO:0000256" key="1">
    <source>
        <dbReference type="SAM" id="SignalP"/>
    </source>
</evidence>
<accession>J3P162</accession>
<keyword evidence="4" id="KW-1185">Reference proteome</keyword>
<proteinExistence type="predicted"/>
<name>J3P162_GAET3</name>
<dbReference type="OrthoDB" id="3445803at2759"/>
<dbReference type="Gene3D" id="3.20.20.80">
    <property type="entry name" value="Glycosidases"/>
    <property type="match status" value="1"/>
</dbReference>
<reference evidence="3" key="4">
    <citation type="journal article" date="2015" name="G3 (Bethesda)">
        <title>Genome sequences of three phytopathogenic species of the Magnaporthaceae family of fungi.</title>
        <authorList>
            <person name="Okagaki L.H."/>
            <person name="Nunes C.C."/>
            <person name="Sailsbery J."/>
            <person name="Clay B."/>
            <person name="Brown D."/>
            <person name="John T."/>
            <person name="Oh Y."/>
            <person name="Young N."/>
            <person name="Fitzgerald M."/>
            <person name="Haas B.J."/>
            <person name="Zeng Q."/>
            <person name="Young S."/>
            <person name="Adiconis X."/>
            <person name="Fan L."/>
            <person name="Levin J.Z."/>
            <person name="Mitchell T.K."/>
            <person name="Okubara P.A."/>
            <person name="Farman M.L."/>
            <person name="Kohn L.M."/>
            <person name="Birren B."/>
            <person name="Ma L.-J."/>
            <person name="Dean R.A."/>
        </authorList>
    </citation>
    <scope>NUCLEOTIDE SEQUENCE</scope>
    <source>
        <strain evidence="3">R3-111a-1</strain>
    </source>
</reference>